<sequence length="276" mass="28965">MKKIVMFFLLVGGSVFAQSKETRQVSDFKSVKASQGIEVNFTYGGAKSVVVEVEKSENMKDVKTETTITGGLDIFIDQKTNKKWKNGINIRDFGKVVVTINNPSLEEVRLSSSAKFNLLNKAVAKSFDVKTSSSARFRGELVQADNLSIEASSSSKIEGSFEVTKKSSASVSSSASVDISLKTKTGDFGASSSARLSLSGNADSVNASASSSGSIKGSSFTTKTLEGKASSSGSMVFNVTEEVSGRASSSGRVQYTGGAKIVSSNTSSSGQVKNID</sequence>
<evidence type="ECO:0000259" key="3">
    <source>
        <dbReference type="Pfam" id="PF10988"/>
    </source>
</evidence>
<dbReference type="AlphaFoldDB" id="A0AAI8C3J3"/>
<dbReference type="KEGG" id="mod:AS202_04140"/>
<feature type="chain" id="PRO_5042464093" description="Putative auto-transporter adhesin head GIN domain-containing protein" evidence="2">
    <location>
        <begin position="18"/>
        <end position="276"/>
    </location>
</feature>
<keyword evidence="2" id="KW-0732">Signal</keyword>
<dbReference type="EMBL" id="CP013690">
    <property type="protein sequence ID" value="ALU25391.1"/>
    <property type="molecule type" value="Genomic_DNA"/>
</dbReference>
<accession>A0AAI8C3J3</accession>
<evidence type="ECO:0000256" key="2">
    <source>
        <dbReference type="SAM" id="SignalP"/>
    </source>
</evidence>
<organism evidence="4 5">
    <name type="scientific">Myroides odoratimimus</name>
    <dbReference type="NCBI Taxonomy" id="76832"/>
    <lineage>
        <taxon>Bacteria</taxon>
        <taxon>Pseudomonadati</taxon>
        <taxon>Bacteroidota</taxon>
        <taxon>Flavobacteriia</taxon>
        <taxon>Flavobacteriales</taxon>
        <taxon>Flavobacteriaceae</taxon>
        <taxon>Myroides</taxon>
    </lineage>
</organism>
<dbReference type="Gene3D" id="2.160.20.120">
    <property type="match status" value="1"/>
</dbReference>
<feature type="region of interest" description="Disordered" evidence="1">
    <location>
        <begin position="241"/>
        <end position="276"/>
    </location>
</feature>
<name>A0AAI8C3J3_9FLAO</name>
<gene>
    <name evidence="4" type="ORF">AS202_04140</name>
</gene>
<dbReference type="Pfam" id="PF10988">
    <property type="entry name" value="DUF2807"/>
    <property type="match status" value="2"/>
</dbReference>
<dbReference type="InterPro" id="IPR021255">
    <property type="entry name" value="DUF2807"/>
</dbReference>
<feature type="compositionally biased region" description="Polar residues" evidence="1">
    <location>
        <begin position="262"/>
        <end position="276"/>
    </location>
</feature>
<evidence type="ECO:0000313" key="5">
    <source>
        <dbReference type="Proteomes" id="UP000069030"/>
    </source>
</evidence>
<dbReference type="Proteomes" id="UP000069030">
    <property type="component" value="Chromosome"/>
</dbReference>
<dbReference type="RefSeq" id="WP_058699169.1">
    <property type="nucleotide sequence ID" value="NZ_CP013690.1"/>
</dbReference>
<feature type="domain" description="Putative auto-transporter adhesin head GIN" evidence="3">
    <location>
        <begin position="27"/>
        <end position="160"/>
    </location>
</feature>
<protein>
    <recommendedName>
        <fullName evidence="3">Putative auto-transporter adhesin head GIN domain-containing protein</fullName>
    </recommendedName>
</protein>
<feature type="signal peptide" evidence="2">
    <location>
        <begin position="1"/>
        <end position="17"/>
    </location>
</feature>
<feature type="domain" description="Putative auto-transporter adhesin head GIN" evidence="3">
    <location>
        <begin position="168"/>
        <end position="258"/>
    </location>
</feature>
<evidence type="ECO:0000313" key="4">
    <source>
        <dbReference type="EMBL" id="ALU25391.1"/>
    </source>
</evidence>
<evidence type="ECO:0000256" key="1">
    <source>
        <dbReference type="SAM" id="MobiDB-lite"/>
    </source>
</evidence>
<proteinExistence type="predicted"/>
<reference evidence="4 5" key="1">
    <citation type="journal article" date="2016" name="J. Zhejiang Univ. Sci. B">
        <title>Antibiotic resistance mechanisms of Myroides sp.</title>
        <authorList>
            <person name="Hu S."/>
            <person name="Yuan S."/>
            <person name="Qu H."/>
            <person name="Jiang T."/>
            <person name="Zhou Y."/>
            <person name="Wang M."/>
            <person name="Ming D."/>
        </authorList>
    </citation>
    <scope>NUCLEOTIDE SEQUENCE [LARGE SCALE GENOMIC DNA]</scope>
    <source>
        <strain evidence="4 5">PR63039</strain>
    </source>
</reference>